<dbReference type="EMBL" id="LAZR01001042">
    <property type="protein sequence ID" value="KKN51939.1"/>
    <property type="molecule type" value="Genomic_DNA"/>
</dbReference>
<organism evidence="1">
    <name type="scientific">marine sediment metagenome</name>
    <dbReference type="NCBI Taxonomy" id="412755"/>
    <lineage>
        <taxon>unclassified sequences</taxon>
        <taxon>metagenomes</taxon>
        <taxon>ecological metagenomes</taxon>
    </lineage>
</organism>
<gene>
    <name evidence="1" type="ORF">LCGC14_0617760</name>
</gene>
<sequence length="111" mass="12580">MDVSFADKLGTEDRQILGVSIINGELSLNMNKPESLGWQELIYFIKYVISQALAEEADDLSSGDIFQWLGAHGSVADEVESQATDIIEEARQERIHQLMKDEKLRLDQVER</sequence>
<proteinExistence type="predicted"/>
<reference evidence="1" key="1">
    <citation type="journal article" date="2015" name="Nature">
        <title>Complex archaea that bridge the gap between prokaryotes and eukaryotes.</title>
        <authorList>
            <person name="Spang A."/>
            <person name="Saw J.H."/>
            <person name="Jorgensen S.L."/>
            <person name="Zaremba-Niedzwiedzka K."/>
            <person name="Martijn J."/>
            <person name="Lind A.E."/>
            <person name="van Eijk R."/>
            <person name="Schleper C."/>
            <person name="Guy L."/>
            <person name="Ettema T.J."/>
        </authorList>
    </citation>
    <scope>NUCLEOTIDE SEQUENCE</scope>
</reference>
<evidence type="ECO:0000313" key="1">
    <source>
        <dbReference type="EMBL" id="KKN51939.1"/>
    </source>
</evidence>
<protein>
    <submittedName>
        <fullName evidence="1">Uncharacterized protein</fullName>
    </submittedName>
</protein>
<name>A0A0F9RAN5_9ZZZZ</name>
<comment type="caution">
    <text evidence="1">The sequence shown here is derived from an EMBL/GenBank/DDBJ whole genome shotgun (WGS) entry which is preliminary data.</text>
</comment>
<accession>A0A0F9RAN5</accession>
<dbReference type="AlphaFoldDB" id="A0A0F9RAN5"/>